<evidence type="ECO:0000256" key="2">
    <source>
        <dbReference type="ARBA" id="ARBA00022679"/>
    </source>
</evidence>
<gene>
    <name evidence="3" type="ORF">MKW94_019745</name>
</gene>
<dbReference type="GO" id="GO:0080044">
    <property type="term" value="F:quercetin 7-O-glucosyltransferase activity"/>
    <property type="evidence" value="ECO:0007669"/>
    <property type="project" value="TreeGrafter"/>
</dbReference>
<protein>
    <recommendedName>
        <fullName evidence="5">Glycosyltransferase</fullName>
    </recommendedName>
</protein>
<name>A0AA42B154_PAPNU</name>
<keyword evidence="2" id="KW-0808">Transferase</keyword>
<comment type="caution">
    <text evidence="3">The sequence shown here is derived from an EMBL/GenBank/DDBJ whole genome shotgun (WGS) entry which is preliminary data.</text>
</comment>
<dbReference type="Gene3D" id="3.40.50.2000">
    <property type="entry name" value="Glycogen Phosphorylase B"/>
    <property type="match status" value="2"/>
</dbReference>
<evidence type="ECO:0008006" key="5">
    <source>
        <dbReference type="Google" id="ProtNLM"/>
    </source>
</evidence>
<accession>A0AA42B154</accession>
<dbReference type="PANTHER" id="PTHR11926:SF774">
    <property type="entry name" value="UDP-GLYCOSYLTRANSFERASE 85A1-RELATED"/>
    <property type="match status" value="1"/>
</dbReference>
<evidence type="ECO:0000256" key="1">
    <source>
        <dbReference type="ARBA" id="ARBA00009995"/>
    </source>
</evidence>
<keyword evidence="4" id="KW-1185">Reference proteome</keyword>
<dbReference type="PANTHER" id="PTHR11926">
    <property type="entry name" value="GLUCOSYL/GLUCURONOSYL TRANSFERASES"/>
    <property type="match status" value="1"/>
</dbReference>
<dbReference type="Pfam" id="PF00201">
    <property type="entry name" value="UDPGT"/>
    <property type="match status" value="1"/>
</dbReference>
<dbReference type="GO" id="GO:0080043">
    <property type="term" value="F:quercetin 3-O-glucosyltransferase activity"/>
    <property type="evidence" value="ECO:0007669"/>
    <property type="project" value="TreeGrafter"/>
</dbReference>
<dbReference type="CDD" id="cd03784">
    <property type="entry name" value="GT1_Gtf-like"/>
    <property type="match status" value="1"/>
</dbReference>
<dbReference type="InterPro" id="IPR002213">
    <property type="entry name" value="UDP_glucos_trans"/>
</dbReference>
<comment type="similarity">
    <text evidence="1">Belongs to the UDP-glycosyltransferase family.</text>
</comment>
<reference evidence="3" key="1">
    <citation type="submission" date="2022-03" db="EMBL/GenBank/DDBJ databases">
        <title>A functionally conserved STORR gene fusion in Papaver species that diverged 16.8 million years ago.</title>
        <authorList>
            <person name="Catania T."/>
        </authorList>
    </citation>
    <scope>NUCLEOTIDE SEQUENCE</scope>
    <source>
        <strain evidence="3">S-191538</strain>
    </source>
</reference>
<dbReference type="EMBL" id="JAJJMA010291574">
    <property type="protein sequence ID" value="MCL7047309.1"/>
    <property type="molecule type" value="Genomic_DNA"/>
</dbReference>
<evidence type="ECO:0000313" key="4">
    <source>
        <dbReference type="Proteomes" id="UP001177140"/>
    </source>
</evidence>
<dbReference type="FunFam" id="3.40.50.2000:FF:000060">
    <property type="entry name" value="Glycosyltransferase"/>
    <property type="match status" value="1"/>
</dbReference>
<sequence length="495" mass="55449">MEEINKELKSVKRCHIVAVPFPGRGLINPMLNFCKHLAHKLEDNVKITFVVTEEWFGILESAPMPPQIHLRSIPNVTPSEFVRTLKLDFESFLEIVVAEFEAPFKHVLNTVEPVNIIIADIYLTWAYSIGNQRNIPVVTFWTTSSFVFNVLCHADLLTKNGHSLANLSDCCDEVIDYIPGVSPTRLADMPLIPRGNDPKFNPEMVAFTMLGKIQSLLIPTFYEIEPQVTDTLKTIFPFPIYTIGPSIPNTSITIEQHHHIRGKKIGSCSAKYVNNNQHSYLEWLDSQPISSVLYIAFGTTVSIPGEQMEEILAGLSKSGVRYLLVSRGGDLTSGAYDDAGGDNDEICISSRRLVVPWCDQLRVLCHSSVGGFWTHCGWNSTMESIYAGVPMLTFPISFDQIPNRKLIVDELKIGMKITKEFGAKALVDKNEVEKIVKKFMNINEGAEEDVNNEAREMRKRSTELKEVCRRALAKGGSSDTNLESFVKDILKIPGN</sequence>
<proteinExistence type="inferred from homology"/>
<evidence type="ECO:0000313" key="3">
    <source>
        <dbReference type="EMBL" id="MCL7047309.1"/>
    </source>
</evidence>
<dbReference type="SUPFAM" id="SSF53756">
    <property type="entry name" value="UDP-Glycosyltransferase/glycogen phosphorylase"/>
    <property type="match status" value="1"/>
</dbReference>
<dbReference type="AlphaFoldDB" id="A0AA42B154"/>
<dbReference type="Proteomes" id="UP001177140">
    <property type="component" value="Unassembled WGS sequence"/>
</dbReference>
<organism evidence="3 4">
    <name type="scientific">Papaver nudicaule</name>
    <name type="common">Iceland poppy</name>
    <dbReference type="NCBI Taxonomy" id="74823"/>
    <lineage>
        <taxon>Eukaryota</taxon>
        <taxon>Viridiplantae</taxon>
        <taxon>Streptophyta</taxon>
        <taxon>Embryophyta</taxon>
        <taxon>Tracheophyta</taxon>
        <taxon>Spermatophyta</taxon>
        <taxon>Magnoliopsida</taxon>
        <taxon>Ranunculales</taxon>
        <taxon>Papaveraceae</taxon>
        <taxon>Papaveroideae</taxon>
        <taxon>Papaver</taxon>
    </lineage>
</organism>